<dbReference type="Proteomes" id="UP001211894">
    <property type="component" value="Unassembled WGS sequence"/>
</dbReference>
<name>A0ABT4X6V7_9BACI</name>
<proteinExistence type="predicted"/>
<dbReference type="InterPro" id="IPR036410">
    <property type="entry name" value="HSP_DnaJ_Cys-rich_dom_sf"/>
</dbReference>
<dbReference type="InterPro" id="IPR035272">
    <property type="entry name" value="DUF5351"/>
</dbReference>
<dbReference type="EMBL" id="JAQKAB010000012">
    <property type="protein sequence ID" value="MDA7028024.1"/>
    <property type="molecule type" value="Genomic_DNA"/>
</dbReference>
<reference evidence="1 2" key="1">
    <citation type="submission" date="2023-01" db="EMBL/GenBank/DDBJ databases">
        <title>Bacillus changyiensis sp. nov., isolated from a coastal deposit.</title>
        <authorList>
            <person name="Xiao G."/>
            <person name="Lai Q."/>
            <person name="Hu Z."/>
            <person name="Shao Z."/>
        </authorList>
    </citation>
    <scope>NUCLEOTIDE SEQUENCE [LARGE SCALE GENOMIC DNA]</scope>
    <source>
        <strain evidence="1 2">CLL-7-23</strain>
    </source>
</reference>
<organism evidence="1 2">
    <name type="scientific">Bacillus changyiensis</name>
    <dbReference type="NCBI Taxonomy" id="3004103"/>
    <lineage>
        <taxon>Bacteria</taxon>
        <taxon>Bacillati</taxon>
        <taxon>Bacillota</taxon>
        <taxon>Bacilli</taxon>
        <taxon>Bacillales</taxon>
        <taxon>Bacillaceae</taxon>
        <taxon>Bacillus</taxon>
    </lineage>
</organism>
<dbReference type="RefSeq" id="WP_271341847.1">
    <property type="nucleotide sequence ID" value="NZ_JAQKAB010000012.1"/>
</dbReference>
<sequence>MDHASNYRSDTPCSFCLGKGYFHLLLGGTETCKSCKGTGKVH</sequence>
<dbReference type="Pfam" id="PF17302">
    <property type="entry name" value="DUF5351"/>
    <property type="match status" value="1"/>
</dbReference>
<evidence type="ECO:0000313" key="1">
    <source>
        <dbReference type="EMBL" id="MDA7028024.1"/>
    </source>
</evidence>
<accession>A0ABT4X6V7</accession>
<dbReference type="Gene3D" id="6.20.20.10">
    <property type="match status" value="1"/>
</dbReference>
<keyword evidence="2" id="KW-1185">Reference proteome</keyword>
<protein>
    <submittedName>
        <fullName evidence="1">YuiA family protein</fullName>
    </submittedName>
</protein>
<gene>
    <name evidence="1" type="ORF">PJ311_15735</name>
</gene>
<comment type="caution">
    <text evidence="1">The sequence shown here is derived from an EMBL/GenBank/DDBJ whole genome shotgun (WGS) entry which is preliminary data.</text>
</comment>
<evidence type="ECO:0000313" key="2">
    <source>
        <dbReference type="Proteomes" id="UP001211894"/>
    </source>
</evidence>
<dbReference type="SUPFAM" id="SSF57938">
    <property type="entry name" value="DnaJ/Hsp40 cysteine-rich domain"/>
    <property type="match status" value="1"/>
</dbReference>